<organism evidence="2 3">
    <name type="scientific">Rhizoctonia solani</name>
    <dbReference type="NCBI Taxonomy" id="456999"/>
    <lineage>
        <taxon>Eukaryota</taxon>
        <taxon>Fungi</taxon>
        <taxon>Dikarya</taxon>
        <taxon>Basidiomycota</taxon>
        <taxon>Agaricomycotina</taxon>
        <taxon>Agaricomycetes</taxon>
        <taxon>Cantharellales</taxon>
        <taxon>Ceratobasidiaceae</taxon>
        <taxon>Rhizoctonia</taxon>
    </lineage>
</organism>
<dbReference type="AlphaFoldDB" id="A0A8H7I3G7"/>
<sequence length="96" mass="10249">MRLERTENQFATVQVKNADSAIIKPGSNKSHLERMPPTGYTLDAAATQTNGTGVMASASPTPGSPRRHTQKQHASVGGECHQVDRLLVCSNKFSGS</sequence>
<dbReference type="Proteomes" id="UP000614334">
    <property type="component" value="Unassembled WGS sequence"/>
</dbReference>
<feature type="region of interest" description="Disordered" evidence="1">
    <location>
        <begin position="22"/>
        <end position="79"/>
    </location>
</feature>
<proteinExistence type="predicted"/>
<evidence type="ECO:0000256" key="1">
    <source>
        <dbReference type="SAM" id="MobiDB-lite"/>
    </source>
</evidence>
<comment type="caution">
    <text evidence="2">The sequence shown here is derived from an EMBL/GenBank/DDBJ whole genome shotgun (WGS) entry which is preliminary data.</text>
</comment>
<dbReference type="EMBL" id="JACYCF010000057">
    <property type="protein sequence ID" value="KAF8747839.1"/>
    <property type="molecule type" value="Genomic_DNA"/>
</dbReference>
<evidence type="ECO:0000313" key="3">
    <source>
        <dbReference type="Proteomes" id="UP000614334"/>
    </source>
</evidence>
<reference evidence="2" key="1">
    <citation type="submission" date="2020-09" db="EMBL/GenBank/DDBJ databases">
        <title>Comparative genome analyses of four rice-infecting Rhizoctonia solani isolates reveal extensive enrichment of homogalacturonan modification genes.</title>
        <authorList>
            <person name="Lee D.-Y."/>
            <person name="Jeon J."/>
            <person name="Kim K.-T."/>
            <person name="Cheong K."/>
            <person name="Song H."/>
            <person name="Choi G."/>
            <person name="Ko J."/>
            <person name="Opiyo S.O."/>
            <person name="Zuo S."/>
            <person name="Madhav S."/>
            <person name="Lee Y.-H."/>
            <person name="Wang G.-L."/>
        </authorList>
    </citation>
    <scope>NUCLEOTIDE SEQUENCE</scope>
    <source>
        <strain evidence="2">AG1-IA B2</strain>
    </source>
</reference>
<evidence type="ECO:0000313" key="2">
    <source>
        <dbReference type="EMBL" id="KAF8747839.1"/>
    </source>
</evidence>
<name>A0A8H7I3G7_9AGAM</name>
<accession>A0A8H7I3G7</accession>
<protein>
    <submittedName>
        <fullName evidence="2">Uncharacterized protein</fullName>
    </submittedName>
</protein>
<gene>
    <name evidence="2" type="ORF">RHS01_11239</name>
</gene>